<proteinExistence type="predicted"/>
<comment type="caution">
    <text evidence="2">The sequence shown here is derived from an EMBL/GenBank/DDBJ whole genome shotgun (WGS) entry which is preliminary data.</text>
</comment>
<dbReference type="AlphaFoldDB" id="A0A839EXR7"/>
<evidence type="ECO:0000256" key="1">
    <source>
        <dbReference type="SAM" id="SignalP"/>
    </source>
</evidence>
<keyword evidence="1" id="KW-0732">Signal</keyword>
<dbReference type="Gene3D" id="2.50.20.20">
    <property type="match status" value="1"/>
</dbReference>
<accession>A0A839EXR7</accession>
<feature type="signal peptide" evidence="1">
    <location>
        <begin position="1"/>
        <end position="22"/>
    </location>
</feature>
<reference evidence="2 3" key="1">
    <citation type="submission" date="2020-07" db="EMBL/GenBank/DDBJ databases">
        <title>Genomic Encyclopedia of Type Strains, Phase IV (KMG-V): Genome sequencing to study the core and pangenomes of soil and plant-associated prokaryotes.</title>
        <authorList>
            <person name="Whitman W."/>
        </authorList>
    </citation>
    <scope>NUCLEOTIDE SEQUENCE [LARGE SCALE GENOMIC DNA]</scope>
    <source>
        <strain evidence="2 3">RH2WT43</strain>
    </source>
</reference>
<evidence type="ECO:0000313" key="2">
    <source>
        <dbReference type="EMBL" id="MBA8889497.1"/>
    </source>
</evidence>
<dbReference type="EMBL" id="JACGXL010000007">
    <property type="protein sequence ID" value="MBA8889497.1"/>
    <property type="molecule type" value="Genomic_DNA"/>
</dbReference>
<protein>
    <recommendedName>
        <fullName evidence="4">Outer membrane lipoprotein-sorting protein</fullName>
    </recommendedName>
</protein>
<dbReference type="RefSeq" id="WP_182532543.1">
    <property type="nucleotide sequence ID" value="NZ_JACGXL010000007.1"/>
</dbReference>
<gene>
    <name evidence="2" type="ORF">FHW12_003743</name>
</gene>
<evidence type="ECO:0000313" key="3">
    <source>
        <dbReference type="Proteomes" id="UP000550401"/>
    </source>
</evidence>
<dbReference type="Proteomes" id="UP000550401">
    <property type="component" value="Unassembled WGS sequence"/>
</dbReference>
<keyword evidence="3" id="KW-1185">Reference proteome</keyword>
<name>A0A839EXR7_9GAMM</name>
<sequence>MSKIPKMLAALALGLASSAAGAAPKDELHAAFAKFLQAKSFRASVTDVKNGGVVSTMEFVAPDRYRIKPAKGPQSLVVGDTMYLDMNGKLTPMPVPGIGEKVAQYRNKDFLAEVESGMTVQAIGDETVDGEAAKVYAYTVTKPLKSDAKTWISQKSGLPIQIESTGSFMGHTATTRVRYSGFDDPSIRIDAP</sequence>
<feature type="chain" id="PRO_5032665273" description="Outer membrane lipoprotein-sorting protein" evidence="1">
    <location>
        <begin position="23"/>
        <end position="192"/>
    </location>
</feature>
<organism evidence="2 3">
    <name type="scientific">Dokdonella fugitiva</name>
    <dbReference type="NCBI Taxonomy" id="328517"/>
    <lineage>
        <taxon>Bacteria</taxon>
        <taxon>Pseudomonadati</taxon>
        <taxon>Pseudomonadota</taxon>
        <taxon>Gammaproteobacteria</taxon>
        <taxon>Lysobacterales</taxon>
        <taxon>Rhodanobacteraceae</taxon>
        <taxon>Dokdonella</taxon>
    </lineage>
</organism>
<evidence type="ECO:0008006" key="4">
    <source>
        <dbReference type="Google" id="ProtNLM"/>
    </source>
</evidence>